<dbReference type="GO" id="GO:0034626">
    <property type="term" value="P:fatty acid elongation, polyunsaturated fatty acid"/>
    <property type="evidence" value="ECO:0007669"/>
    <property type="project" value="TreeGrafter"/>
</dbReference>
<accession>A0A6G1GT63</accession>
<keyword evidence="5 10" id="KW-0276">Fatty acid metabolism</keyword>
<dbReference type="GO" id="GO:0019367">
    <property type="term" value="P:fatty acid elongation, saturated fatty acid"/>
    <property type="evidence" value="ECO:0007669"/>
    <property type="project" value="TreeGrafter"/>
</dbReference>
<keyword evidence="6 10" id="KW-1133">Transmembrane helix</keyword>
<organism evidence="12 13">
    <name type="scientific">Aulographum hederae CBS 113979</name>
    <dbReference type="NCBI Taxonomy" id="1176131"/>
    <lineage>
        <taxon>Eukaryota</taxon>
        <taxon>Fungi</taxon>
        <taxon>Dikarya</taxon>
        <taxon>Ascomycota</taxon>
        <taxon>Pezizomycotina</taxon>
        <taxon>Dothideomycetes</taxon>
        <taxon>Pleosporomycetidae</taxon>
        <taxon>Aulographales</taxon>
        <taxon>Aulographaceae</taxon>
    </lineage>
</organism>
<keyword evidence="9 10" id="KW-0275">Fatty acid biosynthesis</keyword>
<keyword evidence="2 10" id="KW-0444">Lipid biosynthesis</keyword>
<dbReference type="Gene3D" id="1.10.287.700">
    <property type="entry name" value="Helix hairpin bin"/>
    <property type="match status" value="1"/>
</dbReference>
<feature type="compositionally biased region" description="Basic and acidic residues" evidence="11">
    <location>
        <begin position="739"/>
        <end position="758"/>
    </location>
</feature>
<gene>
    <name evidence="12" type="ORF">K402DRAFT_153864</name>
</gene>
<keyword evidence="7 10" id="KW-0443">Lipid metabolism</keyword>
<keyword evidence="8 10" id="KW-0472">Membrane</keyword>
<feature type="transmembrane region" description="Helical" evidence="10">
    <location>
        <begin position="51"/>
        <end position="71"/>
    </location>
</feature>
<feature type="compositionally biased region" description="Basic and acidic residues" evidence="11">
    <location>
        <begin position="644"/>
        <end position="659"/>
    </location>
</feature>
<evidence type="ECO:0000256" key="1">
    <source>
        <dbReference type="ARBA" id="ARBA00004141"/>
    </source>
</evidence>
<protein>
    <recommendedName>
        <fullName evidence="10">Elongation of fatty acids protein</fullName>
        <ecNumber evidence="10">2.3.1.-</ecNumber>
    </recommendedName>
</protein>
<evidence type="ECO:0000256" key="4">
    <source>
        <dbReference type="ARBA" id="ARBA00022692"/>
    </source>
</evidence>
<feature type="compositionally biased region" description="Basic and acidic residues" evidence="11">
    <location>
        <begin position="815"/>
        <end position="825"/>
    </location>
</feature>
<feature type="compositionally biased region" description="Basic and acidic residues" evidence="11">
    <location>
        <begin position="542"/>
        <end position="581"/>
    </location>
</feature>
<feature type="compositionally biased region" description="Acidic residues" evidence="11">
    <location>
        <begin position="660"/>
        <end position="670"/>
    </location>
</feature>
<evidence type="ECO:0000256" key="8">
    <source>
        <dbReference type="ARBA" id="ARBA00023136"/>
    </source>
</evidence>
<evidence type="ECO:0000256" key="5">
    <source>
        <dbReference type="ARBA" id="ARBA00022832"/>
    </source>
</evidence>
<feature type="compositionally biased region" description="Acidic residues" evidence="11">
    <location>
        <begin position="722"/>
        <end position="738"/>
    </location>
</feature>
<dbReference type="OrthoDB" id="10259681at2759"/>
<keyword evidence="3 10" id="KW-0808">Transferase</keyword>
<dbReference type="GO" id="GO:0034625">
    <property type="term" value="P:fatty acid elongation, monounsaturated fatty acid"/>
    <property type="evidence" value="ECO:0007669"/>
    <property type="project" value="TreeGrafter"/>
</dbReference>
<feature type="compositionally biased region" description="Basic and acidic residues" evidence="11">
    <location>
        <begin position="706"/>
        <end position="721"/>
    </location>
</feature>
<feature type="transmembrane region" description="Helical" evidence="10">
    <location>
        <begin position="294"/>
        <end position="312"/>
    </location>
</feature>
<name>A0A6G1GT63_9PEZI</name>
<feature type="compositionally biased region" description="Polar residues" evidence="11">
    <location>
        <begin position="532"/>
        <end position="541"/>
    </location>
</feature>
<evidence type="ECO:0000256" key="11">
    <source>
        <dbReference type="SAM" id="MobiDB-lite"/>
    </source>
</evidence>
<evidence type="ECO:0000256" key="7">
    <source>
        <dbReference type="ARBA" id="ARBA00023098"/>
    </source>
</evidence>
<evidence type="ECO:0000313" key="13">
    <source>
        <dbReference type="Proteomes" id="UP000800041"/>
    </source>
</evidence>
<proteinExistence type="inferred from homology"/>
<evidence type="ECO:0000313" key="12">
    <source>
        <dbReference type="EMBL" id="KAF1983994.1"/>
    </source>
</evidence>
<feature type="compositionally biased region" description="Basic and acidic residues" evidence="11">
    <location>
        <begin position="671"/>
        <end position="697"/>
    </location>
</feature>
<dbReference type="GO" id="GO:0009922">
    <property type="term" value="F:fatty acid elongase activity"/>
    <property type="evidence" value="ECO:0007669"/>
    <property type="project" value="InterPro"/>
</dbReference>
<dbReference type="GO" id="GO:0005789">
    <property type="term" value="C:endoplasmic reticulum membrane"/>
    <property type="evidence" value="ECO:0007669"/>
    <property type="project" value="TreeGrafter"/>
</dbReference>
<dbReference type="PANTHER" id="PTHR11157:SF169">
    <property type="entry name" value="ELONGATION OF FATTY ACIDS PROTEIN"/>
    <property type="match status" value="1"/>
</dbReference>
<feature type="region of interest" description="Disordered" evidence="11">
    <location>
        <begin position="528"/>
        <end position="842"/>
    </location>
</feature>
<dbReference type="InterPro" id="IPR002076">
    <property type="entry name" value="ELO_fam"/>
</dbReference>
<dbReference type="EC" id="2.3.1.-" evidence="10"/>
<dbReference type="EMBL" id="ML977171">
    <property type="protein sequence ID" value="KAF1983994.1"/>
    <property type="molecule type" value="Genomic_DNA"/>
</dbReference>
<dbReference type="GO" id="GO:0042761">
    <property type="term" value="P:very long-chain fatty acid biosynthetic process"/>
    <property type="evidence" value="ECO:0007669"/>
    <property type="project" value="TreeGrafter"/>
</dbReference>
<evidence type="ECO:0000256" key="9">
    <source>
        <dbReference type="ARBA" id="ARBA00023160"/>
    </source>
</evidence>
<keyword evidence="13" id="KW-1185">Reference proteome</keyword>
<dbReference type="Proteomes" id="UP000800041">
    <property type="component" value="Unassembled WGS sequence"/>
</dbReference>
<comment type="subcellular location">
    <subcellularLocation>
        <location evidence="1">Membrane</location>
        <topology evidence="1">Multi-pass membrane protein</topology>
    </subcellularLocation>
</comment>
<evidence type="ECO:0000256" key="3">
    <source>
        <dbReference type="ARBA" id="ARBA00022679"/>
    </source>
</evidence>
<feature type="transmembrane region" description="Helical" evidence="10">
    <location>
        <begin position="91"/>
        <end position="114"/>
    </location>
</feature>
<feature type="compositionally biased region" description="Basic and acidic residues" evidence="11">
    <location>
        <begin position="589"/>
        <end position="614"/>
    </location>
</feature>
<dbReference type="GO" id="GO:0030148">
    <property type="term" value="P:sphingolipid biosynthetic process"/>
    <property type="evidence" value="ECO:0007669"/>
    <property type="project" value="TreeGrafter"/>
</dbReference>
<dbReference type="Pfam" id="PF01151">
    <property type="entry name" value="ELO"/>
    <property type="match status" value="1"/>
</dbReference>
<evidence type="ECO:0000256" key="6">
    <source>
        <dbReference type="ARBA" id="ARBA00022989"/>
    </source>
</evidence>
<comment type="similarity">
    <text evidence="10">Belongs to the ELO family.</text>
</comment>
<feature type="transmembrane region" description="Helical" evidence="10">
    <location>
        <begin position="254"/>
        <end position="274"/>
    </location>
</feature>
<evidence type="ECO:0000256" key="10">
    <source>
        <dbReference type="RuleBase" id="RU361115"/>
    </source>
</evidence>
<keyword evidence="4 10" id="KW-0812">Transmembrane</keyword>
<sequence>MGEPSVHFRIPPRELFTFPVDPVPYTLPPPPADWHNFASPFPINASIYNQALNPVVPMIIATTYCISVLAINKWNRSNGNKAWWISKTRPFFVFVVLHNIFLAVFSAVTFVAMMRALRHIWPSLREVDIFGLWFPGLRTQRGVVGAVDALCKMHGPRGLGNAIAYNTTTGAWETKNHLVSIGQGGVPDSTDLGRVWNEGLAFWGWWFYLSKFYEVMDTFIILAKGKRSSTLQTYHHTGAMFCMWAGIRYMSPPIWMFAFLNSGIHALMYTYYTLSAFRIKVPQGVKKTLTTMQISQFLVGFAFATLHLFITYDVPVSVPYSVAKKVQAVTSVIASAAPVTTPEIAAWAKKLAFRAAGQEGLAENVRDHRGQVFGPETDPIFEDVRDISYRNEYQQVPCIDTPAQSFAIWLNLAYLAPLTGLFVRFFVKSYLRRNKKTQDHGRKQISQSAEEAAHDVDKEMNGYGKSAEDKMGSVGGKINRRRVSASLEKTLDKFEKGMDSAVDGSKEGVQKAKANGKATFDNVKTKAAEWVKQNTPNSTPQKKSDAAGDKAQEVGDKAKESVKKGEEETEDAASKGVEKTQDAASEGAEMAKDTASEGAEKAKDAAPKGAEKAQDTASEGAEEAKDTASQGAEKAEDAASNGAEKAKDTASKGAEKAQEAEGEAADEAEEAESKGRPKAEGAMEQAKEAVRNTEEAARPYVQGASKKVEEMMGDGNDKAEDAGEVVENEENASDNAEAEDTKPKSEDEDGANKPDRGSIDSGIGDEDAEAAKEGINEAEDELKESQNLDDMTESSIQKKGGETEGEDDDSSVGEGKQDGGDKDGLSSEDPAEDDDTYADKVR</sequence>
<dbReference type="PANTHER" id="PTHR11157">
    <property type="entry name" value="FATTY ACID ACYL TRANSFERASE-RELATED"/>
    <property type="match status" value="1"/>
</dbReference>
<feature type="transmembrane region" description="Helical" evidence="10">
    <location>
        <begin position="406"/>
        <end position="427"/>
    </location>
</feature>
<evidence type="ECO:0000256" key="2">
    <source>
        <dbReference type="ARBA" id="ARBA00022516"/>
    </source>
</evidence>
<reference evidence="12" key="1">
    <citation type="journal article" date="2020" name="Stud. Mycol.">
        <title>101 Dothideomycetes genomes: a test case for predicting lifestyles and emergence of pathogens.</title>
        <authorList>
            <person name="Haridas S."/>
            <person name="Albert R."/>
            <person name="Binder M."/>
            <person name="Bloem J."/>
            <person name="Labutti K."/>
            <person name="Salamov A."/>
            <person name="Andreopoulos B."/>
            <person name="Baker S."/>
            <person name="Barry K."/>
            <person name="Bills G."/>
            <person name="Bluhm B."/>
            <person name="Cannon C."/>
            <person name="Castanera R."/>
            <person name="Culley D."/>
            <person name="Daum C."/>
            <person name="Ezra D."/>
            <person name="Gonzalez J."/>
            <person name="Henrissat B."/>
            <person name="Kuo A."/>
            <person name="Liang C."/>
            <person name="Lipzen A."/>
            <person name="Lutzoni F."/>
            <person name="Magnuson J."/>
            <person name="Mondo S."/>
            <person name="Nolan M."/>
            <person name="Ohm R."/>
            <person name="Pangilinan J."/>
            <person name="Park H.-J."/>
            <person name="Ramirez L."/>
            <person name="Alfaro M."/>
            <person name="Sun H."/>
            <person name="Tritt A."/>
            <person name="Yoshinaga Y."/>
            <person name="Zwiers L.-H."/>
            <person name="Turgeon B."/>
            <person name="Goodwin S."/>
            <person name="Spatafora J."/>
            <person name="Crous P."/>
            <person name="Grigoriev I."/>
        </authorList>
    </citation>
    <scope>NUCLEOTIDE SEQUENCE</scope>
    <source>
        <strain evidence="12">CBS 113979</strain>
    </source>
</reference>
<dbReference type="AlphaFoldDB" id="A0A6G1GT63"/>
<comment type="catalytic activity">
    <reaction evidence="10">
        <text>an acyl-CoA + malonyl-CoA + H(+) = a 3-oxoacyl-CoA + CO2 + CoA</text>
        <dbReference type="Rhea" id="RHEA:50252"/>
        <dbReference type="ChEBI" id="CHEBI:15378"/>
        <dbReference type="ChEBI" id="CHEBI:16526"/>
        <dbReference type="ChEBI" id="CHEBI:57287"/>
        <dbReference type="ChEBI" id="CHEBI:57384"/>
        <dbReference type="ChEBI" id="CHEBI:58342"/>
        <dbReference type="ChEBI" id="CHEBI:90726"/>
    </reaction>
    <physiologicalReaction direction="left-to-right" evidence="10">
        <dbReference type="Rhea" id="RHEA:50253"/>
    </physiologicalReaction>
</comment>